<feature type="non-terminal residue" evidence="1">
    <location>
        <position position="68"/>
    </location>
</feature>
<protein>
    <recommendedName>
        <fullName evidence="3">Gluconate transport inducer 1/Pac2</fullName>
    </recommendedName>
</protein>
<dbReference type="HOGENOM" id="CLU_197951_0_0_1"/>
<keyword evidence="2" id="KW-1185">Reference proteome</keyword>
<reference evidence="2" key="2">
    <citation type="submission" date="2015-01" db="EMBL/GenBank/DDBJ databases">
        <title>Evolutionary Origins and Diversification of the Mycorrhizal Mutualists.</title>
        <authorList>
            <consortium name="DOE Joint Genome Institute"/>
            <consortium name="Mycorrhizal Genomics Consortium"/>
            <person name="Kohler A."/>
            <person name="Kuo A."/>
            <person name="Nagy L.G."/>
            <person name="Floudas D."/>
            <person name="Copeland A."/>
            <person name="Barry K.W."/>
            <person name="Cichocki N."/>
            <person name="Veneault-Fourrey C."/>
            <person name="LaButti K."/>
            <person name="Lindquist E.A."/>
            <person name="Lipzen A."/>
            <person name="Lundell T."/>
            <person name="Morin E."/>
            <person name="Murat C."/>
            <person name="Riley R."/>
            <person name="Ohm R."/>
            <person name="Sun H."/>
            <person name="Tunlid A."/>
            <person name="Henrissat B."/>
            <person name="Grigoriev I.V."/>
            <person name="Hibbett D.S."/>
            <person name="Martin F."/>
        </authorList>
    </citation>
    <scope>NUCLEOTIDE SEQUENCE [LARGE SCALE GENOMIC DNA]</scope>
    <source>
        <strain evidence="2">MUT 4182</strain>
    </source>
</reference>
<proteinExistence type="predicted"/>
<gene>
    <name evidence="1" type="ORF">M407DRAFT_55968</name>
</gene>
<dbReference type="EMBL" id="KN823011">
    <property type="protein sequence ID" value="KIO27281.1"/>
    <property type="molecule type" value="Genomic_DNA"/>
</dbReference>
<sequence length="68" mass="7910">DAHILFQAVRQGHLPLIRKRLTGPEQQALHAGQVFVWADREGSLERWTDGHNWSPSRVRGPFLMYDEM</sequence>
<evidence type="ECO:0000313" key="2">
    <source>
        <dbReference type="Proteomes" id="UP000054248"/>
    </source>
</evidence>
<dbReference type="AlphaFoldDB" id="A0A0C3QJI8"/>
<dbReference type="GO" id="GO:0003677">
    <property type="term" value="F:DNA binding"/>
    <property type="evidence" value="ECO:0007669"/>
    <property type="project" value="TreeGrafter"/>
</dbReference>
<feature type="non-terminal residue" evidence="1">
    <location>
        <position position="1"/>
    </location>
</feature>
<dbReference type="Pfam" id="PF09729">
    <property type="entry name" value="Gti1_Pac2"/>
    <property type="match status" value="1"/>
</dbReference>
<name>A0A0C3QJI8_9AGAM</name>
<evidence type="ECO:0000313" key="1">
    <source>
        <dbReference type="EMBL" id="KIO27281.1"/>
    </source>
</evidence>
<evidence type="ECO:0008006" key="3">
    <source>
        <dbReference type="Google" id="ProtNLM"/>
    </source>
</evidence>
<dbReference type="InterPro" id="IPR018608">
    <property type="entry name" value="Gti1/Pac2"/>
</dbReference>
<dbReference type="OrthoDB" id="5572844at2759"/>
<dbReference type="Proteomes" id="UP000054248">
    <property type="component" value="Unassembled WGS sequence"/>
</dbReference>
<accession>A0A0C3QJI8</accession>
<reference evidence="1 2" key="1">
    <citation type="submission" date="2014-04" db="EMBL/GenBank/DDBJ databases">
        <authorList>
            <consortium name="DOE Joint Genome Institute"/>
            <person name="Kuo A."/>
            <person name="Girlanda M."/>
            <person name="Perotto S."/>
            <person name="Kohler A."/>
            <person name="Nagy L.G."/>
            <person name="Floudas D."/>
            <person name="Copeland A."/>
            <person name="Barry K.W."/>
            <person name="Cichocki N."/>
            <person name="Veneault-Fourrey C."/>
            <person name="LaButti K."/>
            <person name="Lindquist E.A."/>
            <person name="Lipzen A."/>
            <person name="Lundell T."/>
            <person name="Morin E."/>
            <person name="Murat C."/>
            <person name="Sun H."/>
            <person name="Tunlid A."/>
            <person name="Henrissat B."/>
            <person name="Grigoriev I.V."/>
            <person name="Hibbett D.S."/>
            <person name="Martin F."/>
            <person name="Nordberg H.P."/>
            <person name="Cantor M.N."/>
            <person name="Hua S.X."/>
        </authorList>
    </citation>
    <scope>NUCLEOTIDE SEQUENCE [LARGE SCALE GENOMIC DNA]</scope>
    <source>
        <strain evidence="1 2">MUT 4182</strain>
    </source>
</reference>
<dbReference type="PANTHER" id="PTHR28027:SF1">
    <property type="entry name" value="CAMP INDEPENDENT REGULATORY PROTEIN (AFU_ORTHOLOGUE AFUA_3G09640)"/>
    <property type="match status" value="1"/>
</dbReference>
<organism evidence="1 2">
    <name type="scientific">Tulasnella calospora MUT 4182</name>
    <dbReference type="NCBI Taxonomy" id="1051891"/>
    <lineage>
        <taxon>Eukaryota</taxon>
        <taxon>Fungi</taxon>
        <taxon>Dikarya</taxon>
        <taxon>Basidiomycota</taxon>
        <taxon>Agaricomycotina</taxon>
        <taxon>Agaricomycetes</taxon>
        <taxon>Cantharellales</taxon>
        <taxon>Tulasnellaceae</taxon>
        <taxon>Tulasnella</taxon>
    </lineage>
</organism>
<dbReference type="PANTHER" id="PTHR28027">
    <property type="entry name" value="TRANSCRIPTIONAL REGULATOR MIT1"/>
    <property type="match status" value="1"/>
</dbReference>